<dbReference type="GO" id="GO:0044732">
    <property type="term" value="C:mitotic spindle pole body"/>
    <property type="evidence" value="ECO:0007669"/>
    <property type="project" value="TreeGrafter"/>
</dbReference>
<feature type="compositionally biased region" description="Basic and acidic residues" evidence="6">
    <location>
        <begin position="602"/>
        <end position="611"/>
    </location>
</feature>
<dbReference type="GO" id="GO:0071765">
    <property type="term" value="P:nuclear inner membrane organization"/>
    <property type="evidence" value="ECO:0007669"/>
    <property type="project" value="InterPro"/>
</dbReference>
<dbReference type="InterPro" id="IPR018617">
    <property type="entry name" value="Ima1_N"/>
</dbReference>
<dbReference type="OMA" id="YPQVCES"/>
<dbReference type="eggNOG" id="KOG4623">
    <property type="taxonomic scope" value="Eukaryota"/>
</dbReference>
<dbReference type="KEGG" id="mtm:MYCTH_2031268"/>
<sequence length="632" mass="70500">MPRLYRNRYLTCFYCGRKTSTRYDGKTRRFDCPFCDATNYLDENGDITDPPVATETESTPRQFAAARPFSPPSSPPASDVIFCDTCLKNQHLLNASLAQYLPDPDDPDYAEREKGLYRFRRNQERLYPQICEQCEPKVRQRLEKAQYTAKTDLLRRMLDRSASARSRVTTRGWPERFDAAGRWLWIAGFVLQLGWHAVVVHSLLSQYLIWSEADDAQFTFRLLRICGPLVGSLPSDERLLGWSSLATILGVWWNPRFSQVYRGFNRHINGVSKWYCFQAMAVGLRVCLRRIDGLTTPDPAQLSTQTAAHALALTFALLILTLAPRCIRINMAPLFGTPHTTQNPLRDDPPEPSSTTSRHDETKTIADLLDEISRSPVSPTPPSPTPTDASSPSLPRRRANALPMGHNHTQAAQNLTASLREIDNLHLNLSPRRQPAASAWGAGRPYSSFSRSSPPRSAPDQGEEEMDWSPTPSSKYRAFNTQGGQRANQPFGSAPTSDEKAASKPFWYRVPPAPTTPAQRVFNPPNQPRLRPSPVEATTPTPSFRFGQQRDSFAGGGSGNKKGLGFSSFSSSLSSAAGAADVTFAEPRFFAEMLGRAPGVVSEERKNDPRNELSGLFGESFKLTEEEKKRRG</sequence>
<reference evidence="8 9" key="1">
    <citation type="journal article" date="2011" name="Nat. Biotechnol.">
        <title>Comparative genomic analysis of the thermophilic biomass-degrading fungi Myceliophthora thermophila and Thielavia terrestris.</title>
        <authorList>
            <person name="Berka R.M."/>
            <person name="Grigoriev I.V."/>
            <person name="Otillar R."/>
            <person name="Salamov A."/>
            <person name="Grimwood J."/>
            <person name="Reid I."/>
            <person name="Ishmael N."/>
            <person name="John T."/>
            <person name="Darmond C."/>
            <person name="Moisan M.-C."/>
            <person name="Henrissat B."/>
            <person name="Coutinho P.M."/>
            <person name="Lombard V."/>
            <person name="Natvig D.O."/>
            <person name="Lindquist E."/>
            <person name="Schmutz J."/>
            <person name="Lucas S."/>
            <person name="Harris P."/>
            <person name="Powlowski J."/>
            <person name="Bellemare A."/>
            <person name="Taylor D."/>
            <person name="Butler G."/>
            <person name="de Vries R.P."/>
            <person name="Allijn I.E."/>
            <person name="van den Brink J."/>
            <person name="Ushinsky S."/>
            <person name="Storms R."/>
            <person name="Powell A.J."/>
            <person name="Paulsen I.T."/>
            <person name="Elbourne L.D.H."/>
            <person name="Baker S.E."/>
            <person name="Magnuson J."/>
            <person name="LaBoissiere S."/>
            <person name="Clutterbuck A.J."/>
            <person name="Martinez D."/>
            <person name="Wogulis M."/>
            <person name="de Leon A.L."/>
            <person name="Rey M.W."/>
            <person name="Tsang A."/>
        </authorList>
    </citation>
    <scope>NUCLEOTIDE SEQUENCE [LARGE SCALE GENOMIC DNA]</scope>
    <source>
        <strain evidence="9">ATCC 42464 / BCRC 31852 / DSM 1799</strain>
    </source>
</reference>
<feature type="domain" description="Ima1 N-terminal" evidence="7">
    <location>
        <begin position="10"/>
        <end position="138"/>
    </location>
</feature>
<dbReference type="EMBL" id="CP003008">
    <property type="protein sequence ID" value="AEO61484.1"/>
    <property type="molecule type" value="Genomic_DNA"/>
</dbReference>
<name>G2QPH1_THET4</name>
<gene>
    <name evidence="8" type="ORF">MYCTH_2031268</name>
</gene>
<dbReference type="InParanoid" id="G2QPH1"/>
<dbReference type="PANTHER" id="PTHR28538:SF1">
    <property type="entry name" value="INTEGRAL INNER NUCLEAR MEMBRANE PROTEIN IMA1"/>
    <property type="match status" value="1"/>
</dbReference>
<keyword evidence="3" id="KW-1133">Transmembrane helix</keyword>
<dbReference type="InterPro" id="IPR042321">
    <property type="entry name" value="Ima1"/>
</dbReference>
<dbReference type="GO" id="GO:0034992">
    <property type="term" value="C:microtubule organizing center attachment site"/>
    <property type="evidence" value="ECO:0007669"/>
    <property type="project" value="TreeGrafter"/>
</dbReference>
<protein>
    <recommendedName>
        <fullName evidence="7">Ima1 N-terminal domain-containing protein</fullName>
    </recommendedName>
</protein>
<dbReference type="GeneID" id="11506858"/>
<dbReference type="RefSeq" id="XP_003666729.1">
    <property type="nucleotide sequence ID" value="XM_003666681.1"/>
</dbReference>
<feature type="compositionally biased region" description="Polar residues" evidence="6">
    <location>
        <begin position="470"/>
        <end position="496"/>
    </location>
</feature>
<evidence type="ECO:0000256" key="3">
    <source>
        <dbReference type="ARBA" id="ARBA00022989"/>
    </source>
</evidence>
<dbReference type="GO" id="GO:0005637">
    <property type="term" value="C:nuclear inner membrane"/>
    <property type="evidence" value="ECO:0007669"/>
    <property type="project" value="UniProtKB-SubCell"/>
</dbReference>
<dbReference type="Pfam" id="PF09779">
    <property type="entry name" value="Ima1_N"/>
    <property type="match status" value="1"/>
</dbReference>
<keyword evidence="2" id="KW-0812">Transmembrane</keyword>
<dbReference type="PANTHER" id="PTHR28538">
    <property type="entry name" value="INTEGRAL INNER NUCLEAR MEMBRANE PROTEIN IMA1"/>
    <property type="match status" value="1"/>
</dbReference>
<dbReference type="HOGENOM" id="CLU_013127_0_0_1"/>
<dbReference type="OrthoDB" id="5966927at2759"/>
<dbReference type="GO" id="GO:0034506">
    <property type="term" value="C:chromosome, centromeric core domain"/>
    <property type="evidence" value="ECO:0007669"/>
    <property type="project" value="TreeGrafter"/>
</dbReference>
<evidence type="ECO:0000256" key="2">
    <source>
        <dbReference type="ARBA" id="ARBA00022692"/>
    </source>
</evidence>
<feature type="compositionally biased region" description="Basic and acidic residues" evidence="6">
    <location>
        <begin position="622"/>
        <end position="632"/>
    </location>
</feature>
<feature type="region of interest" description="Disordered" evidence="6">
    <location>
        <begin position="597"/>
        <end position="632"/>
    </location>
</feature>
<proteinExistence type="predicted"/>
<organism evidence="8 9">
    <name type="scientific">Thermothelomyces thermophilus (strain ATCC 42464 / BCRC 31852 / DSM 1799)</name>
    <name type="common">Sporotrichum thermophile</name>
    <dbReference type="NCBI Taxonomy" id="573729"/>
    <lineage>
        <taxon>Eukaryota</taxon>
        <taxon>Fungi</taxon>
        <taxon>Dikarya</taxon>
        <taxon>Ascomycota</taxon>
        <taxon>Pezizomycotina</taxon>
        <taxon>Sordariomycetes</taxon>
        <taxon>Sordariomycetidae</taxon>
        <taxon>Sordariales</taxon>
        <taxon>Chaetomiaceae</taxon>
        <taxon>Thermothelomyces</taxon>
    </lineage>
</organism>
<accession>G2QPH1</accession>
<dbReference type="AlphaFoldDB" id="G2QPH1"/>
<dbReference type="VEuPathDB" id="FungiDB:MYCTH_2031268"/>
<comment type="subcellular location">
    <subcellularLocation>
        <location evidence="1">Nucleus inner membrane</location>
        <topology evidence="1">Multi-pass membrane protein</topology>
    </subcellularLocation>
</comment>
<keyword evidence="9" id="KW-1185">Reference proteome</keyword>
<dbReference type="STRING" id="573729.G2QPH1"/>
<evidence type="ECO:0000313" key="9">
    <source>
        <dbReference type="Proteomes" id="UP000007322"/>
    </source>
</evidence>
<evidence type="ECO:0000256" key="1">
    <source>
        <dbReference type="ARBA" id="ARBA00004473"/>
    </source>
</evidence>
<keyword evidence="4" id="KW-0472">Membrane</keyword>
<feature type="compositionally biased region" description="Low complexity" evidence="6">
    <location>
        <begin position="444"/>
        <end position="455"/>
    </location>
</feature>
<evidence type="ECO:0000259" key="7">
    <source>
        <dbReference type="Pfam" id="PF09779"/>
    </source>
</evidence>
<evidence type="ECO:0000256" key="5">
    <source>
        <dbReference type="ARBA" id="ARBA00023242"/>
    </source>
</evidence>
<feature type="non-terminal residue" evidence="8">
    <location>
        <position position="632"/>
    </location>
</feature>
<feature type="region of interest" description="Disordered" evidence="6">
    <location>
        <begin position="434"/>
        <end position="568"/>
    </location>
</feature>
<keyword evidence="5" id="KW-0539">Nucleus</keyword>
<dbReference type="Proteomes" id="UP000007322">
    <property type="component" value="Chromosome 7"/>
</dbReference>
<evidence type="ECO:0000256" key="4">
    <source>
        <dbReference type="ARBA" id="ARBA00023136"/>
    </source>
</evidence>
<evidence type="ECO:0000256" key="6">
    <source>
        <dbReference type="SAM" id="MobiDB-lite"/>
    </source>
</evidence>
<evidence type="ECO:0000313" key="8">
    <source>
        <dbReference type="EMBL" id="AEO61484.1"/>
    </source>
</evidence>
<feature type="region of interest" description="Disordered" evidence="6">
    <location>
        <begin position="337"/>
        <end position="401"/>
    </location>
</feature>